<protein>
    <submittedName>
        <fullName evidence="1">Uncharacterized protein</fullName>
    </submittedName>
</protein>
<dbReference type="EMBL" id="JAHYIQ010000001">
    <property type="protein sequence ID" value="KAK1137699.1"/>
    <property type="molecule type" value="Genomic_DNA"/>
</dbReference>
<sequence>MSLRIILIHIQQDRSPEQTYTDFAEPPLIGSAGFRIGHSGGLMSGVMSRVLEEASGKWLISITTRDVARVSSCSEDGCSRVSNIRSNGVVSELTWLSESRDSILTKQGFRLRSFREGAFCSARGTMNSRVTSGCINKLIN</sequence>
<evidence type="ECO:0000313" key="1">
    <source>
        <dbReference type="EMBL" id="KAK1137699.1"/>
    </source>
</evidence>
<proteinExistence type="predicted"/>
<keyword evidence="2" id="KW-1185">Reference proteome</keyword>
<reference evidence="1" key="1">
    <citation type="submission" date="2021-10" db="EMBL/GenBank/DDBJ databases">
        <title>Melipona bicolor Genome sequencing and assembly.</title>
        <authorList>
            <person name="Araujo N.S."/>
            <person name="Arias M.C."/>
        </authorList>
    </citation>
    <scope>NUCLEOTIDE SEQUENCE</scope>
    <source>
        <strain evidence="1">USP_2M_L1-L4_2017</strain>
        <tissue evidence="1">Whole body</tissue>
    </source>
</reference>
<organism evidence="1 2">
    <name type="scientific">Melipona bicolor</name>
    <dbReference type="NCBI Taxonomy" id="60889"/>
    <lineage>
        <taxon>Eukaryota</taxon>
        <taxon>Metazoa</taxon>
        <taxon>Ecdysozoa</taxon>
        <taxon>Arthropoda</taxon>
        <taxon>Hexapoda</taxon>
        <taxon>Insecta</taxon>
        <taxon>Pterygota</taxon>
        <taxon>Neoptera</taxon>
        <taxon>Endopterygota</taxon>
        <taxon>Hymenoptera</taxon>
        <taxon>Apocrita</taxon>
        <taxon>Aculeata</taxon>
        <taxon>Apoidea</taxon>
        <taxon>Anthophila</taxon>
        <taxon>Apidae</taxon>
        <taxon>Melipona</taxon>
    </lineage>
</organism>
<gene>
    <name evidence="1" type="ORF">K0M31_002195</name>
</gene>
<dbReference type="AlphaFoldDB" id="A0AA40GH99"/>
<evidence type="ECO:0000313" key="2">
    <source>
        <dbReference type="Proteomes" id="UP001177670"/>
    </source>
</evidence>
<name>A0AA40GH99_9HYME</name>
<dbReference type="Proteomes" id="UP001177670">
    <property type="component" value="Unassembled WGS sequence"/>
</dbReference>
<comment type="caution">
    <text evidence="1">The sequence shown here is derived from an EMBL/GenBank/DDBJ whole genome shotgun (WGS) entry which is preliminary data.</text>
</comment>
<accession>A0AA40GH99</accession>